<feature type="coiled-coil region" evidence="1">
    <location>
        <begin position="121"/>
        <end position="148"/>
    </location>
</feature>
<keyword evidence="3" id="KW-1185">Reference proteome</keyword>
<dbReference type="AlphaFoldDB" id="A0AA42DN93"/>
<reference evidence="2" key="1">
    <citation type="journal article" date="2023" name="Int. J. Syst. Evol. Microbiol.">
        <title>&lt;i&gt;Holtiella tumoricola&lt;/i&gt; gen. nov. sp. nov., isolated from a human clinical sample.</title>
        <authorList>
            <person name="Allen-Vercoe E."/>
            <person name="Daigneault M.C."/>
            <person name="Vancuren S.J."/>
            <person name="Cochrane K."/>
            <person name="O'Neal L.L."/>
            <person name="Sankaranarayanan K."/>
            <person name="Lawson P.A."/>
        </authorList>
    </citation>
    <scope>NUCLEOTIDE SEQUENCE</scope>
    <source>
        <strain evidence="2">CC70A</strain>
    </source>
</reference>
<dbReference type="EMBL" id="JAQIFT010000043">
    <property type="protein sequence ID" value="MDA3731925.1"/>
    <property type="molecule type" value="Genomic_DNA"/>
</dbReference>
<accession>A0AA42DN93</accession>
<sequence>MNMNMRVVGSYDKVAAMTTKKQIGQGTLQQNQDKKFSVKNRDTYISQMTTKVKMPSSLDKGTASHTTIQVDRNTFDKIANYTTYSGEVTWEELGKDENKRWIVVNGQRFECELSEQEKAMMKNAKKTLIDYMEEADEKRKKLENKQKIDYPISDNMDNEKLNNLKGNTVVVNMLDKLSKASGGINLYV</sequence>
<keyword evidence="1" id="KW-0175">Coiled coil</keyword>
<evidence type="ECO:0000256" key="1">
    <source>
        <dbReference type="SAM" id="Coils"/>
    </source>
</evidence>
<name>A0AA42DN93_9FIRM</name>
<gene>
    <name evidence="2" type="ORF">PBV87_10585</name>
</gene>
<organism evidence="2 3">
    <name type="scientific">Holtiella tumoricola</name>
    <dbReference type="NCBI Taxonomy" id="3018743"/>
    <lineage>
        <taxon>Bacteria</taxon>
        <taxon>Bacillati</taxon>
        <taxon>Bacillota</taxon>
        <taxon>Clostridia</taxon>
        <taxon>Lachnospirales</taxon>
        <taxon>Cellulosilyticaceae</taxon>
        <taxon>Holtiella</taxon>
    </lineage>
</organism>
<dbReference type="RefSeq" id="WP_271012233.1">
    <property type="nucleotide sequence ID" value="NZ_JAQIFT010000043.1"/>
</dbReference>
<comment type="caution">
    <text evidence="2">The sequence shown here is derived from an EMBL/GenBank/DDBJ whole genome shotgun (WGS) entry which is preliminary data.</text>
</comment>
<evidence type="ECO:0000313" key="3">
    <source>
        <dbReference type="Proteomes" id="UP001169242"/>
    </source>
</evidence>
<dbReference type="Proteomes" id="UP001169242">
    <property type="component" value="Unassembled WGS sequence"/>
</dbReference>
<evidence type="ECO:0000313" key="2">
    <source>
        <dbReference type="EMBL" id="MDA3731925.1"/>
    </source>
</evidence>
<proteinExistence type="predicted"/>
<protein>
    <submittedName>
        <fullName evidence="2">Uncharacterized protein</fullName>
    </submittedName>
</protein>